<accession>A0AAU9LLC4</accession>
<evidence type="ECO:0000313" key="4">
    <source>
        <dbReference type="EMBL" id="CAH1414226.1"/>
    </source>
</evidence>
<dbReference type="Gene3D" id="2.70.98.10">
    <property type="match status" value="1"/>
</dbReference>
<sequence length="146" mass="16755">MPDFGDDEYKHMLCVEAAAVEYPITLKLGEEWKGRKQLLVVPSSYCSGKLDPHIHLLSSSMDKTVRLWQLSSKSCLKIFSHSDYDAKVRIWSIPDTQVVDWNDLHEMVITACYTPDGQIRKVDPTWDMEADEGDNYTHIPVRNRVG</sequence>
<organism evidence="4 5">
    <name type="scientific">Lactuca virosa</name>
    <dbReference type="NCBI Taxonomy" id="75947"/>
    <lineage>
        <taxon>Eukaryota</taxon>
        <taxon>Viridiplantae</taxon>
        <taxon>Streptophyta</taxon>
        <taxon>Embryophyta</taxon>
        <taxon>Tracheophyta</taxon>
        <taxon>Spermatophyta</taxon>
        <taxon>Magnoliopsida</taxon>
        <taxon>eudicotyledons</taxon>
        <taxon>Gunneridae</taxon>
        <taxon>Pentapetalae</taxon>
        <taxon>asterids</taxon>
        <taxon>campanulids</taxon>
        <taxon>Asterales</taxon>
        <taxon>Asteraceae</taxon>
        <taxon>Cichorioideae</taxon>
        <taxon>Cichorieae</taxon>
        <taxon>Lactucinae</taxon>
        <taxon>Lactuca</taxon>
    </lineage>
</organism>
<evidence type="ECO:0000256" key="3">
    <source>
        <dbReference type="PROSITE-ProRule" id="PRU00221"/>
    </source>
</evidence>
<feature type="repeat" description="WD" evidence="3">
    <location>
        <begin position="56"/>
        <end position="78"/>
    </location>
</feature>
<evidence type="ECO:0000313" key="5">
    <source>
        <dbReference type="Proteomes" id="UP001157418"/>
    </source>
</evidence>
<dbReference type="Proteomes" id="UP001157418">
    <property type="component" value="Unassembled WGS sequence"/>
</dbReference>
<dbReference type="Gene3D" id="2.130.10.10">
    <property type="entry name" value="YVTN repeat-like/Quinoprotein amine dehydrogenase"/>
    <property type="match status" value="1"/>
</dbReference>
<evidence type="ECO:0000256" key="2">
    <source>
        <dbReference type="ARBA" id="ARBA00022737"/>
    </source>
</evidence>
<dbReference type="PANTHER" id="PTHR14221:SF67">
    <property type="entry name" value="WD REPEAT-CONTAINING PROTEIN 44-LIKE"/>
    <property type="match status" value="1"/>
</dbReference>
<keyword evidence="5" id="KW-1185">Reference proteome</keyword>
<comment type="caution">
    <text evidence="4">The sequence shown here is derived from an EMBL/GenBank/DDBJ whole genome shotgun (WGS) entry which is preliminary data.</text>
</comment>
<protein>
    <submittedName>
        <fullName evidence="4">Uncharacterized protein</fullName>
    </submittedName>
</protein>
<reference evidence="4 5" key="1">
    <citation type="submission" date="2022-01" db="EMBL/GenBank/DDBJ databases">
        <authorList>
            <person name="Xiong W."/>
            <person name="Schranz E."/>
        </authorList>
    </citation>
    <scope>NUCLEOTIDE SEQUENCE [LARGE SCALE GENOMIC DNA]</scope>
</reference>
<keyword evidence="2" id="KW-0677">Repeat</keyword>
<dbReference type="EMBL" id="CAKMRJ010000001">
    <property type="protein sequence ID" value="CAH1414226.1"/>
    <property type="molecule type" value="Genomic_DNA"/>
</dbReference>
<evidence type="ECO:0000256" key="1">
    <source>
        <dbReference type="ARBA" id="ARBA00022574"/>
    </source>
</evidence>
<dbReference type="PROSITE" id="PS50082">
    <property type="entry name" value="WD_REPEATS_2"/>
    <property type="match status" value="1"/>
</dbReference>
<keyword evidence="1 3" id="KW-0853">WD repeat</keyword>
<dbReference type="InterPro" id="IPR014718">
    <property type="entry name" value="GH-type_carb-bd"/>
</dbReference>
<dbReference type="InterPro" id="IPR015943">
    <property type="entry name" value="WD40/YVTN_repeat-like_dom_sf"/>
</dbReference>
<dbReference type="GO" id="GO:0030246">
    <property type="term" value="F:carbohydrate binding"/>
    <property type="evidence" value="ECO:0007669"/>
    <property type="project" value="InterPro"/>
</dbReference>
<proteinExistence type="predicted"/>
<dbReference type="InterPro" id="IPR036322">
    <property type="entry name" value="WD40_repeat_dom_sf"/>
</dbReference>
<dbReference type="PANTHER" id="PTHR14221">
    <property type="entry name" value="WD REPEAT DOMAIN 44"/>
    <property type="match status" value="1"/>
</dbReference>
<dbReference type="InterPro" id="IPR040324">
    <property type="entry name" value="WDR44/Dgr2"/>
</dbReference>
<name>A0AAU9LLC4_9ASTR</name>
<gene>
    <name evidence="4" type="ORF">LVIROSA_LOCUS2151</name>
</gene>
<dbReference type="SUPFAM" id="SSF50978">
    <property type="entry name" value="WD40 repeat-like"/>
    <property type="match status" value="1"/>
</dbReference>
<dbReference type="AlphaFoldDB" id="A0AAU9LLC4"/>
<dbReference type="InterPro" id="IPR001680">
    <property type="entry name" value="WD40_rpt"/>
</dbReference>